<feature type="region of interest" description="Disordered" evidence="1">
    <location>
        <begin position="1107"/>
        <end position="1193"/>
    </location>
</feature>
<feature type="compositionally biased region" description="Acidic residues" evidence="1">
    <location>
        <begin position="1807"/>
        <end position="1816"/>
    </location>
</feature>
<comment type="caution">
    <text evidence="2">The sequence shown here is derived from an EMBL/GenBank/DDBJ whole genome shotgun (WGS) entry which is preliminary data.</text>
</comment>
<feature type="compositionally biased region" description="Polar residues" evidence="1">
    <location>
        <begin position="1577"/>
        <end position="1593"/>
    </location>
</feature>
<feature type="region of interest" description="Disordered" evidence="1">
    <location>
        <begin position="1492"/>
        <end position="1519"/>
    </location>
</feature>
<reference evidence="2" key="1">
    <citation type="submission" date="2021-02" db="EMBL/GenBank/DDBJ databases">
        <authorList>
            <person name="Dougan E. K."/>
            <person name="Rhodes N."/>
            <person name="Thang M."/>
            <person name="Chan C."/>
        </authorList>
    </citation>
    <scope>NUCLEOTIDE SEQUENCE</scope>
</reference>
<feature type="compositionally biased region" description="Low complexity" evidence="1">
    <location>
        <begin position="356"/>
        <end position="370"/>
    </location>
</feature>
<feature type="region of interest" description="Disordered" evidence="1">
    <location>
        <begin position="977"/>
        <end position="1095"/>
    </location>
</feature>
<feature type="compositionally biased region" description="Low complexity" evidence="1">
    <location>
        <begin position="1068"/>
        <end position="1082"/>
    </location>
</feature>
<feature type="compositionally biased region" description="Low complexity" evidence="1">
    <location>
        <begin position="642"/>
        <end position="656"/>
    </location>
</feature>
<feature type="compositionally biased region" description="Basic and acidic residues" evidence="1">
    <location>
        <begin position="141"/>
        <end position="150"/>
    </location>
</feature>
<feature type="region of interest" description="Disordered" evidence="1">
    <location>
        <begin position="252"/>
        <end position="322"/>
    </location>
</feature>
<evidence type="ECO:0000313" key="3">
    <source>
        <dbReference type="Proteomes" id="UP000604046"/>
    </source>
</evidence>
<feature type="compositionally biased region" description="Polar residues" evidence="1">
    <location>
        <begin position="1128"/>
        <end position="1137"/>
    </location>
</feature>
<feature type="compositionally biased region" description="Low complexity" evidence="1">
    <location>
        <begin position="1702"/>
        <end position="1728"/>
    </location>
</feature>
<dbReference type="OrthoDB" id="10332670at2759"/>
<organism evidence="2 3">
    <name type="scientific">Symbiodinium natans</name>
    <dbReference type="NCBI Taxonomy" id="878477"/>
    <lineage>
        <taxon>Eukaryota</taxon>
        <taxon>Sar</taxon>
        <taxon>Alveolata</taxon>
        <taxon>Dinophyceae</taxon>
        <taxon>Suessiales</taxon>
        <taxon>Symbiodiniaceae</taxon>
        <taxon>Symbiodinium</taxon>
    </lineage>
</organism>
<feature type="compositionally biased region" description="Polar residues" evidence="1">
    <location>
        <begin position="985"/>
        <end position="994"/>
    </location>
</feature>
<accession>A0A812GGP7</accession>
<feature type="compositionally biased region" description="Basic and acidic residues" evidence="1">
    <location>
        <begin position="570"/>
        <end position="579"/>
    </location>
</feature>
<feature type="region of interest" description="Disordered" evidence="1">
    <location>
        <begin position="1535"/>
        <end position="1611"/>
    </location>
</feature>
<feature type="compositionally biased region" description="Low complexity" evidence="1">
    <location>
        <begin position="213"/>
        <end position="227"/>
    </location>
</feature>
<name>A0A812GGP7_9DINO</name>
<dbReference type="Proteomes" id="UP000604046">
    <property type="component" value="Unassembled WGS sequence"/>
</dbReference>
<feature type="compositionally biased region" description="Basic and acidic residues" evidence="1">
    <location>
        <begin position="1139"/>
        <end position="1148"/>
    </location>
</feature>
<feature type="compositionally biased region" description="Basic residues" evidence="1">
    <location>
        <begin position="1976"/>
        <end position="1991"/>
    </location>
</feature>
<feature type="region of interest" description="Disordered" evidence="1">
    <location>
        <begin position="210"/>
        <end position="240"/>
    </location>
</feature>
<keyword evidence="3" id="KW-1185">Reference proteome</keyword>
<gene>
    <name evidence="2" type="ORF">SNAT2548_LOCUS466</name>
</gene>
<protein>
    <submittedName>
        <fullName evidence="2">Uncharacterized protein</fullName>
    </submittedName>
</protein>
<feature type="compositionally biased region" description="Polar residues" evidence="1">
    <location>
        <begin position="1510"/>
        <end position="1519"/>
    </location>
</feature>
<feature type="compositionally biased region" description="Basic and acidic residues" evidence="1">
    <location>
        <begin position="1829"/>
        <end position="1841"/>
    </location>
</feature>
<feature type="region of interest" description="Disordered" evidence="1">
    <location>
        <begin position="1971"/>
        <end position="1996"/>
    </location>
</feature>
<feature type="compositionally biased region" description="Basic and acidic residues" evidence="1">
    <location>
        <begin position="1282"/>
        <end position="1291"/>
    </location>
</feature>
<feature type="region of interest" description="Disordered" evidence="1">
    <location>
        <begin position="350"/>
        <end position="481"/>
    </location>
</feature>
<feature type="compositionally biased region" description="Basic and acidic residues" evidence="1">
    <location>
        <begin position="856"/>
        <end position="865"/>
    </location>
</feature>
<feature type="compositionally biased region" description="Polar residues" evidence="1">
    <location>
        <begin position="845"/>
        <end position="854"/>
    </location>
</feature>
<evidence type="ECO:0000256" key="1">
    <source>
        <dbReference type="SAM" id="MobiDB-lite"/>
    </source>
</evidence>
<feature type="region of interest" description="Disordered" evidence="1">
    <location>
        <begin position="124"/>
        <end position="172"/>
    </location>
</feature>
<evidence type="ECO:0000313" key="2">
    <source>
        <dbReference type="EMBL" id="CAE6921261.1"/>
    </source>
</evidence>
<feature type="compositionally biased region" description="Basic and acidic residues" evidence="1">
    <location>
        <begin position="427"/>
        <end position="436"/>
    </location>
</feature>
<feature type="compositionally biased region" description="Basic and acidic residues" evidence="1">
    <location>
        <begin position="996"/>
        <end position="1005"/>
    </location>
</feature>
<feature type="compositionally biased region" description="Polar residues" evidence="1">
    <location>
        <begin position="270"/>
        <end position="282"/>
    </location>
</feature>
<feature type="region of interest" description="Disordered" evidence="1">
    <location>
        <begin position="1205"/>
        <end position="1238"/>
    </location>
</feature>
<feature type="region of interest" description="Disordered" evidence="1">
    <location>
        <begin position="1649"/>
        <end position="1951"/>
    </location>
</feature>
<feature type="compositionally biased region" description="Basic and acidic residues" evidence="1">
    <location>
        <begin position="284"/>
        <end position="293"/>
    </location>
</feature>
<proteinExistence type="predicted"/>
<feature type="compositionally biased region" description="Low complexity" evidence="1">
    <location>
        <begin position="499"/>
        <end position="511"/>
    </location>
</feature>
<dbReference type="EMBL" id="CAJNDS010000024">
    <property type="protein sequence ID" value="CAE6921261.1"/>
    <property type="molecule type" value="Genomic_DNA"/>
</dbReference>
<sequence>MAIMWGQSCHNWQRSLPDEGPSSPPNLGLGNADVPQVVCQAVSSVPSEHELACTQLYCENIDAFESVVDGLPSTQSYGLEDEAVDEKSCPEILPPRQCNDMACTQAYEDESEDDFTADLLQAGKAEQPTEMPEASSTETKAAWKQDEPDKALMPGSACGQRPVISGGGGIQSSAVSGALESCREDAGVGPQAAEFSDELGCTLHYNTHEGSEEAAAPAHPEAPAANAVETSRPEILPPRQCNDLACTQAYNDESEDDFTADLLQAGKAEQPTQMPEASSTETKAAWKQDEPDKALMPGSACGQRPVISGGGGIQSSAVSGALESCREDAGVGPQAAEFSDELGCTLHYNTHEGSEEAAAPAHPEAPAANAVETSRPEILPPRQCNDLACTQAYNDESEDDFTADLLQAGNAEQPTEMPEASSTETKAAWKQDEPDKALVPGSACGQRPVISGGGEIQSSAVSGALESCREDAGVGPQPAEFSDELGCTLHYNTHEGSEEAAAPAHPEAPAANVVETSRPEILPPRQCNDMACTQAYNDESEDDFTADLLQAGKAEQPTEMPEASSTETKAAWKQDEPDKALVPGSACGQRPVISGGGEIQSSAVSGALESCREDAGVGPQAAEFSDELGCTLHYNTHEGSEEAAAPAHPEAPAANAVETSRPEILPPRQCNDLACTQAYNDESEDDFTADLLQAGNAEQPTEMPEASSTETKAAWKQDEPDKALVPGSACGQRPVISGGGEIQSSAVSGALESCREDAGVGPQPAEFSDELGCTLHYNTHEGSEEAAAPAHPEAPAANVVETSRPEILPPRQCNDMACTQAYNDESEDDFTADLLQAGKAEQPTEMPQASSSETKAAWKQDEPDKALVPGSACGQRPVISGGGEIQSSAVSGALESCREDAGVGPQPAEFSDELGCTLHYNTHEGSEEAAAPAHPAANVVETSRPEILPPRQCNDMACTQAYNDESEDDFTADLLQAGKAEQPTEMPQASSSETKAAWKQDEPDKALVPGSACGQRPVISGGGEIQSSAVSGALESCREDAGVGPQPAEFSDELGCTLHYNTHEGSEEAAAPAHPEAPAANAVETSRPEILPPRQCNDLACTQAYNDESEDDFTADLLQAGKAEQPTEMPQASSSETKAAWKQDEPDKALVPGSACGQRPVISGGGEIQSSAVSGALESCREDAGVGPQPAEFSDELGCTLHYNTHEGSEEAAAPAHPEAPAANAVETSRPEILPPRQCNDLACTQAYNDESEDDFTADLLQAGKAEQPTEMPEASSSETKAAWKQDEPDKALVPGSACGQRPVISGGGEIPSSALSGALESCREDAGVGPQPAEFSASAQNLLFEPAACGVGHGAVTAEAGLSKEPRQSLIHQSHLYGAHYRHRPCMVSVMVQTGETDDGDLEREAVAMPSVKVANSVPTLKKPQPPRLSLLIPKRPRDENIELVDVDAYSAASHALWGGRTPKKAAAPCLRDFLAAKQEEAEEADEPLLGTALGSSSMSPMSPISEGRGSSPNDLWCSQRSHVKQEDLSVKRGLECTASSAPTTGAPGIRDRSRSPHASGPQQPLPWVPLGPKQESPQQVSRVESPVSLSTRRALHFGTPSPSPKYDASRDVVPSWLQQVRDVKGGLKPNTKQDVTAEPLELAKGLPADEIPTPCRGAGRARLNSLRFGRSSRPASPGSDSHSTLAASPRVGEGAPGTDAAPTASTAKESSTPSTAPATPTGSPSPLGANVLSIPSPAAQAEKVAKAPVLHGLHEPQGEVEAPPASQTSQCSEALEPLAAPVESLGMSVAPLEECDIPQHVEHDEQVDDVEDDASGVSAEDVAAVAKQDEREDSDEKGGKRALGSPGSSSQGEDGPERLSRLSQFCFAKTTQEEAHARQRAPRGSPVASDGAKDVEVASAPINLSQFAFAKTTQDEQDEGREGHEGRATGGKVHNVPSESKTPEVATSAEEILSAEASSALSALVSLSDDPPKKAVKRTAAKSHAKGRSKTSVPPKWQRLVIAEHVFGDIDAVNPEQFAGKEICCKEAEELELGPH</sequence>
<feature type="compositionally biased region" description="Low complexity" evidence="1">
    <location>
        <begin position="1497"/>
        <end position="1507"/>
    </location>
</feature>
<feature type="region of interest" description="Disordered" evidence="1">
    <location>
        <begin position="495"/>
        <end position="746"/>
    </location>
</feature>
<feature type="compositionally biased region" description="Low complexity" evidence="1">
    <location>
        <begin position="1211"/>
        <end position="1225"/>
    </location>
</feature>
<feature type="compositionally biased region" description="Basic and acidic residues" evidence="1">
    <location>
        <begin position="713"/>
        <end position="722"/>
    </location>
</feature>
<feature type="region of interest" description="Disordered" evidence="1">
    <location>
        <begin position="1266"/>
        <end position="1313"/>
    </location>
</feature>
<feature type="region of interest" description="Disordered" evidence="1">
    <location>
        <begin position="820"/>
        <end position="910"/>
    </location>
</feature>